<dbReference type="Pfam" id="PF06348">
    <property type="entry name" value="DUF1059"/>
    <property type="match status" value="1"/>
</dbReference>
<reference evidence="1 2" key="1">
    <citation type="submission" date="2018-03" db="EMBL/GenBank/DDBJ databases">
        <title>Genomic Encyclopedia of Archaeal and Bacterial Type Strains, Phase II (KMG-II): from individual species to whole genera.</title>
        <authorList>
            <person name="Goeker M."/>
        </authorList>
    </citation>
    <scope>NUCLEOTIDE SEQUENCE [LARGE SCALE GENOMIC DNA]</scope>
    <source>
        <strain evidence="1 2">DSM 29328</strain>
    </source>
</reference>
<dbReference type="InterPro" id="IPR009409">
    <property type="entry name" value="DUF1059"/>
</dbReference>
<dbReference type="EMBL" id="PVTD01000001">
    <property type="protein sequence ID" value="PRY26876.1"/>
    <property type="molecule type" value="Genomic_DNA"/>
</dbReference>
<evidence type="ECO:0000313" key="2">
    <source>
        <dbReference type="Proteomes" id="UP000239480"/>
    </source>
</evidence>
<dbReference type="RefSeq" id="WP_106203587.1">
    <property type="nucleotide sequence ID" value="NZ_PVTD01000001.1"/>
</dbReference>
<protein>
    <submittedName>
        <fullName evidence="1">Putative small metal-binding protein</fullName>
    </submittedName>
</protein>
<gene>
    <name evidence="1" type="ORF">CLV78_101980</name>
</gene>
<sequence>MTKVLKCGDLMPGCDFEARAETTDEILREAAAHAKEVHGLDVTPELAEQVKARITTE</sequence>
<organism evidence="1 2">
    <name type="scientific">Aliiruegeria haliotis</name>
    <dbReference type="NCBI Taxonomy" id="1280846"/>
    <lineage>
        <taxon>Bacteria</taxon>
        <taxon>Pseudomonadati</taxon>
        <taxon>Pseudomonadota</taxon>
        <taxon>Alphaproteobacteria</taxon>
        <taxon>Rhodobacterales</taxon>
        <taxon>Roseobacteraceae</taxon>
        <taxon>Aliiruegeria</taxon>
    </lineage>
</organism>
<dbReference type="Proteomes" id="UP000239480">
    <property type="component" value="Unassembled WGS sequence"/>
</dbReference>
<keyword evidence="2" id="KW-1185">Reference proteome</keyword>
<dbReference type="AlphaFoldDB" id="A0A2T0S0B7"/>
<name>A0A2T0S0B7_9RHOB</name>
<evidence type="ECO:0000313" key="1">
    <source>
        <dbReference type="EMBL" id="PRY26876.1"/>
    </source>
</evidence>
<proteinExistence type="predicted"/>
<accession>A0A2T0S0B7</accession>
<comment type="caution">
    <text evidence="1">The sequence shown here is derived from an EMBL/GenBank/DDBJ whole genome shotgun (WGS) entry which is preliminary data.</text>
</comment>
<dbReference type="OrthoDB" id="7950435at2"/>